<protein>
    <submittedName>
        <fullName evidence="7">ABC transporter ATP-binding protein</fullName>
    </submittedName>
</protein>
<evidence type="ECO:0000256" key="2">
    <source>
        <dbReference type="ARBA" id="ARBA00022692"/>
    </source>
</evidence>
<keyword evidence="7" id="KW-0067">ATP-binding</keyword>
<dbReference type="GO" id="GO:0015421">
    <property type="term" value="F:ABC-type oligopeptide transporter activity"/>
    <property type="evidence" value="ECO:0007669"/>
    <property type="project" value="TreeGrafter"/>
</dbReference>
<evidence type="ECO:0000256" key="4">
    <source>
        <dbReference type="ARBA" id="ARBA00023136"/>
    </source>
</evidence>
<keyword evidence="4 5" id="KW-0472">Membrane</keyword>
<dbReference type="GO" id="GO:0005524">
    <property type="term" value="F:ATP binding"/>
    <property type="evidence" value="ECO:0007669"/>
    <property type="project" value="UniProtKB-KW"/>
</dbReference>
<dbReference type="Gene3D" id="1.20.1560.10">
    <property type="entry name" value="ABC transporter type 1, transmembrane domain"/>
    <property type="match status" value="1"/>
</dbReference>
<comment type="subcellular location">
    <subcellularLocation>
        <location evidence="1">Cell membrane</location>
        <topology evidence="1">Multi-pass membrane protein</topology>
    </subcellularLocation>
</comment>
<dbReference type="EMBL" id="JADINE010000030">
    <property type="protein sequence ID" value="MBO8407258.1"/>
    <property type="molecule type" value="Genomic_DNA"/>
</dbReference>
<keyword evidence="7" id="KW-0547">Nucleotide-binding</keyword>
<dbReference type="Pfam" id="PF00005">
    <property type="entry name" value="ABC_tran"/>
    <property type="match status" value="1"/>
</dbReference>
<sequence>MFKKIKKSIKKLIHGDENNGRIKWSLYGRVWREIGKPQWKWLVAGVIATILAAGAEAYTITLVQQVVDNAFIQKSMTHIYLFGLQIIAAFGFKGTFNYAKSLIMSKAGLNASADLQKKIYRHMVKMNISKFYGDGIGKHLNYFSVQAGAVLNLVTGTLINTVQQIATLIMTLGLMVYYAPQMCAVLLFLVPAIMIPMVLIMRKRRKLSRESFGIANDVSQHLNQTLHGIKTIQAFANEDSETDKFARVLNSSMINSYKGTQAFALQSPLLELMISIGLCMALIIGGHFIVTGAISTGDFTAFLLALTAAYKPAKAITNTGNTVQHGLLAAEVLFNFLDSKPDIQDARDARELKPGKMSVKFDHVSFEYIPGEPVLHDISLNVPAGKVCALVGPSGGGKTTMFNLIERFYEPQHGKI</sequence>
<evidence type="ECO:0000313" key="7">
    <source>
        <dbReference type="EMBL" id="MBO8407258.1"/>
    </source>
</evidence>
<feature type="transmembrane region" description="Helical" evidence="5">
    <location>
        <begin position="140"/>
        <end position="159"/>
    </location>
</feature>
<reference evidence="7" key="2">
    <citation type="journal article" date="2021" name="PeerJ">
        <title>Extensive microbial diversity within the chicken gut microbiome revealed by metagenomics and culture.</title>
        <authorList>
            <person name="Gilroy R."/>
            <person name="Ravi A."/>
            <person name="Getino M."/>
            <person name="Pursley I."/>
            <person name="Horton D.L."/>
            <person name="Alikhan N.F."/>
            <person name="Baker D."/>
            <person name="Gharbi K."/>
            <person name="Hall N."/>
            <person name="Watson M."/>
            <person name="Adriaenssens E.M."/>
            <person name="Foster-Nyarko E."/>
            <person name="Jarju S."/>
            <person name="Secka A."/>
            <person name="Antonio M."/>
            <person name="Oren A."/>
            <person name="Chaudhuri R.R."/>
            <person name="La Ragione R."/>
            <person name="Hildebrand F."/>
            <person name="Pallen M.J."/>
        </authorList>
    </citation>
    <scope>NUCLEOTIDE SEQUENCE</scope>
    <source>
        <strain evidence="7">B1-16210</strain>
    </source>
</reference>
<comment type="caution">
    <text evidence="7">The sequence shown here is derived from an EMBL/GenBank/DDBJ whole genome shotgun (WGS) entry which is preliminary data.</text>
</comment>
<dbReference type="PANTHER" id="PTHR43394">
    <property type="entry name" value="ATP-DEPENDENT PERMEASE MDL1, MITOCHONDRIAL"/>
    <property type="match status" value="1"/>
</dbReference>
<dbReference type="InterPro" id="IPR003439">
    <property type="entry name" value="ABC_transporter-like_ATP-bd"/>
</dbReference>
<name>A0A940DEW6_9PROT</name>
<reference evidence="7" key="1">
    <citation type="submission" date="2020-10" db="EMBL/GenBank/DDBJ databases">
        <authorList>
            <person name="Gilroy R."/>
        </authorList>
    </citation>
    <scope>NUCLEOTIDE SEQUENCE</scope>
    <source>
        <strain evidence="7">B1-16210</strain>
    </source>
</reference>
<gene>
    <name evidence="7" type="ORF">IAC77_02225</name>
</gene>
<evidence type="ECO:0000256" key="3">
    <source>
        <dbReference type="ARBA" id="ARBA00022989"/>
    </source>
</evidence>
<dbReference type="SUPFAM" id="SSF52540">
    <property type="entry name" value="P-loop containing nucleoside triphosphate hydrolases"/>
    <property type="match status" value="1"/>
</dbReference>
<dbReference type="CDD" id="cd18552">
    <property type="entry name" value="ABC_6TM_MsbA_like"/>
    <property type="match status" value="1"/>
</dbReference>
<dbReference type="InterPro" id="IPR027417">
    <property type="entry name" value="P-loop_NTPase"/>
</dbReference>
<feature type="transmembrane region" description="Helical" evidence="5">
    <location>
        <begin position="78"/>
        <end position="96"/>
    </location>
</feature>
<dbReference type="Gene3D" id="3.40.50.300">
    <property type="entry name" value="P-loop containing nucleotide triphosphate hydrolases"/>
    <property type="match status" value="1"/>
</dbReference>
<dbReference type="InterPro" id="IPR011527">
    <property type="entry name" value="ABC1_TM_dom"/>
</dbReference>
<dbReference type="GO" id="GO:0016887">
    <property type="term" value="F:ATP hydrolysis activity"/>
    <property type="evidence" value="ECO:0007669"/>
    <property type="project" value="InterPro"/>
</dbReference>
<evidence type="ECO:0000256" key="1">
    <source>
        <dbReference type="ARBA" id="ARBA00004651"/>
    </source>
</evidence>
<dbReference type="GO" id="GO:0005886">
    <property type="term" value="C:plasma membrane"/>
    <property type="evidence" value="ECO:0007669"/>
    <property type="project" value="UniProtKB-SubCell"/>
</dbReference>
<accession>A0A940DEW6</accession>
<feature type="transmembrane region" description="Helical" evidence="5">
    <location>
        <begin position="39"/>
        <end position="58"/>
    </location>
</feature>
<feature type="transmembrane region" description="Helical" evidence="5">
    <location>
        <begin position="269"/>
        <end position="290"/>
    </location>
</feature>
<feature type="transmembrane region" description="Helical" evidence="5">
    <location>
        <begin position="179"/>
        <end position="201"/>
    </location>
</feature>
<dbReference type="Pfam" id="PF00664">
    <property type="entry name" value="ABC_membrane"/>
    <property type="match status" value="1"/>
</dbReference>
<keyword evidence="2 5" id="KW-0812">Transmembrane</keyword>
<dbReference type="Proteomes" id="UP000721442">
    <property type="component" value="Unassembled WGS sequence"/>
</dbReference>
<feature type="domain" description="ABC transmembrane type-1" evidence="6">
    <location>
        <begin position="43"/>
        <end position="325"/>
    </location>
</feature>
<evidence type="ECO:0000259" key="6">
    <source>
        <dbReference type="PROSITE" id="PS50929"/>
    </source>
</evidence>
<dbReference type="PROSITE" id="PS50929">
    <property type="entry name" value="ABC_TM1F"/>
    <property type="match status" value="1"/>
</dbReference>
<proteinExistence type="predicted"/>
<dbReference type="InterPro" id="IPR039421">
    <property type="entry name" value="Type_1_exporter"/>
</dbReference>
<evidence type="ECO:0000313" key="8">
    <source>
        <dbReference type="Proteomes" id="UP000721442"/>
    </source>
</evidence>
<dbReference type="InterPro" id="IPR036640">
    <property type="entry name" value="ABC1_TM_sf"/>
</dbReference>
<dbReference type="PANTHER" id="PTHR43394:SF1">
    <property type="entry name" value="ATP-BINDING CASSETTE SUB-FAMILY B MEMBER 10, MITOCHONDRIAL"/>
    <property type="match status" value="1"/>
</dbReference>
<dbReference type="AlphaFoldDB" id="A0A940DEW6"/>
<organism evidence="7 8">
    <name type="scientific">Candidatus Enterousia excrementavium</name>
    <dbReference type="NCBI Taxonomy" id="2840789"/>
    <lineage>
        <taxon>Bacteria</taxon>
        <taxon>Pseudomonadati</taxon>
        <taxon>Pseudomonadota</taxon>
        <taxon>Alphaproteobacteria</taxon>
        <taxon>Candidatus Enterousia</taxon>
    </lineage>
</organism>
<feature type="non-terminal residue" evidence="7">
    <location>
        <position position="416"/>
    </location>
</feature>
<keyword evidence="3 5" id="KW-1133">Transmembrane helix</keyword>
<dbReference type="SUPFAM" id="SSF90123">
    <property type="entry name" value="ABC transporter transmembrane region"/>
    <property type="match status" value="1"/>
</dbReference>
<evidence type="ECO:0000256" key="5">
    <source>
        <dbReference type="SAM" id="Phobius"/>
    </source>
</evidence>